<name>A0A4S4KB59_9APHY</name>
<dbReference type="EMBL" id="SGPJ01000345">
    <property type="protein sequence ID" value="THG95221.1"/>
    <property type="molecule type" value="Genomic_DNA"/>
</dbReference>
<protein>
    <submittedName>
        <fullName evidence="2">Uncharacterized protein</fullName>
    </submittedName>
</protein>
<evidence type="ECO:0000313" key="3">
    <source>
        <dbReference type="Proteomes" id="UP000309038"/>
    </source>
</evidence>
<accession>A0A4S4KB59</accession>
<evidence type="ECO:0000256" key="1">
    <source>
        <dbReference type="SAM" id="MobiDB-lite"/>
    </source>
</evidence>
<organism evidence="2 3">
    <name type="scientific">Hermanssonia centrifuga</name>
    <dbReference type="NCBI Taxonomy" id="98765"/>
    <lineage>
        <taxon>Eukaryota</taxon>
        <taxon>Fungi</taxon>
        <taxon>Dikarya</taxon>
        <taxon>Basidiomycota</taxon>
        <taxon>Agaricomycotina</taxon>
        <taxon>Agaricomycetes</taxon>
        <taxon>Polyporales</taxon>
        <taxon>Meruliaceae</taxon>
        <taxon>Hermanssonia</taxon>
    </lineage>
</organism>
<sequence>MLSTSSHGSTSTLTSTVTYKSTSPLQQKSEKDYLTVYGTLQNTYGGFAGTEAVGFCDAPFRDFVAFVDS</sequence>
<keyword evidence="3" id="KW-1185">Reference proteome</keyword>
<feature type="compositionally biased region" description="Low complexity" evidence="1">
    <location>
        <begin position="1"/>
        <end position="23"/>
    </location>
</feature>
<reference evidence="2 3" key="1">
    <citation type="submission" date="2019-02" db="EMBL/GenBank/DDBJ databases">
        <title>Genome sequencing of the rare red list fungi Phlebia centrifuga.</title>
        <authorList>
            <person name="Buettner E."/>
            <person name="Kellner H."/>
        </authorList>
    </citation>
    <scope>NUCLEOTIDE SEQUENCE [LARGE SCALE GENOMIC DNA]</scope>
    <source>
        <strain evidence="2 3">DSM 108282</strain>
    </source>
</reference>
<feature type="region of interest" description="Disordered" evidence="1">
    <location>
        <begin position="1"/>
        <end position="27"/>
    </location>
</feature>
<comment type="caution">
    <text evidence="2">The sequence shown here is derived from an EMBL/GenBank/DDBJ whole genome shotgun (WGS) entry which is preliminary data.</text>
</comment>
<dbReference type="AlphaFoldDB" id="A0A4S4KB59"/>
<gene>
    <name evidence="2" type="ORF">EW026_g6391</name>
</gene>
<evidence type="ECO:0000313" key="2">
    <source>
        <dbReference type="EMBL" id="THG95221.1"/>
    </source>
</evidence>
<dbReference type="Proteomes" id="UP000309038">
    <property type="component" value="Unassembled WGS sequence"/>
</dbReference>
<proteinExistence type="predicted"/>